<evidence type="ECO:0000313" key="3">
    <source>
        <dbReference type="Proteomes" id="UP000310541"/>
    </source>
</evidence>
<dbReference type="AlphaFoldDB" id="A0A4V5PYT9"/>
<dbReference type="InterPro" id="IPR047589">
    <property type="entry name" value="DUF11_rpt"/>
</dbReference>
<reference evidence="2 3" key="1">
    <citation type="submission" date="2019-04" db="EMBL/GenBank/DDBJ databases">
        <title>Genome sequence of Bacillus hwajinpoensis strain Y2.</title>
        <authorList>
            <person name="Fair J.L."/>
            <person name="Maclea K.S."/>
        </authorList>
    </citation>
    <scope>NUCLEOTIDE SEQUENCE [LARGE SCALE GENOMIC DNA]</scope>
    <source>
        <strain evidence="2 3">Y2</strain>
    </source>
</reference>
<dbReference type="InterPro" id="IPR051172">
    <property type="entry name" value="Chlamydia_OmcB"/>
</dbReference>
<dbReference type="Proteomes" id="UP000310541">
    <property type="component" value="Unassembled WGS sequence"/>
</dbReference>
<protein>
    <submittedName>
        <fullName evidence="2">DUF11 domain-containing protein</fullName>
    </submittedName>
</protein>
<sequence>MRMAFVNRYTATECGAMTFTGNTLGLSGDGSANQAGTAGTAGTFITLDSSSTVDAYPPPVPPNSAGTTLVYQDNGSEALLSIPANSTILYAELIWGGLYQTGNDNIIAVLNDDILFSSPSETNLPVTPDATTANEFNVGTTGFYMRSANVTSIVQAGGSGTYSAGSIPAIILDITSVNHAGWTLAVIYTNNRLPNRSMNLYVGADGLVNQNNTIDIPIAGFTTPPIGDIDARVLLSAQEGDAEINGDQALFGPDGSSLTNLSGPRNPAMNFFGSQIADITGNLNTNGSYGTFNQTPGTPGSNVLAGRQGWDITNVSAFNYLPNNQSSALFRFASTGDFYMPNALGVQIDLGDPVIDMEKEVSKTFSYKGDILTYTITITNNGVVEADNPFFVDDLPLGAEFITNSVTINNVSQPGFDPEVGFPLGPIPVGDTKIITFNTKVTIHNCFLMNEANVMFSCGKTATSNSVLTTICTICCKRKSCCSCT</sequence>
<dbReference type="OrthoDB" id="1751088at2"/>
<name>A0A4V5PYT9_9BACL</name>
<dbReference type="NCBIfam" id="TIGR01451">
    <property type="entry name" value="B_ant_repeat"/>
    <property type="match status" value="1"/>
</dbReference>
<dbReference type="EMBL" id="SWFM01000001">
    <property type="protein sequence ID" value="TKD71338.1"/>
    <property type="molecule type" value="Genomic_DNA"/>
</dbReference>
<accession>A0A4V5PYT9</accession>
<dbReference type="InterPro" id="IPR001434">
    <property type="entry name" value="OmcB-like_DUF11"/>
</dbReference>
<dbReference type="Pfam" id="PF01345">
    <property type="entry name" value="DUF11"/>
    <property type="match status" value="1"/>
</dbReference>
<comment type="caution">
    <text evidence="2">The sequence shown here is derived from an EMBL/GenBank/DDBJ whole genome shotgun (WGS) entry which is preliminary data.</text>
</comment>
<gene>
    <name evidence="2" type="ORF">FBF83_00560</name>
</gene>
<feature type="domain" description="DUF11" evidence="1">
    <location>
        <begin position="356"/>
        <end position="455"/>
    </location>
</feature>
<organism evidence="2 3">
    <name type="scientific">Guptibacillus hwajinpoensis</name>
    <dbReference type="NCBI Taxonomy" id="208199"/>
    <lineage>
        <taxon>Bacteria</taxon>
        <taxon>Bacillati</taxon>
        <taxon>Bacillota</taxon>
        <taxon>Bacilli</taxon>
        <taxon>Bacillales</taxon>
        <taxon>Guptibacillaceae</taxon>
        <taxon>Guptibacillus</taxon>
    </lineage>
</organism>
<dbReference type="PANTHER" id="PTHR34819:SF3">
    <property type="entry name" value="CELL SURFACE PROTEIN"/>
    <property type="match status" value="1"/>
</dbReference>
<evidence type="ECO:0000313" key="2">
    <source>
        <dbReference type="EMBL" id="TKD71338.1"/>
    </source>
</evidence>
<evidence type="ECO:0000259" key="1">
    <source>
        <dbReference type="Pfam" id="PF01345"/>
    </source>
</evidence>
<proteinExistence type="predicted"/>
<dbReference type="PANTHER" id="PTHR34819">
    <property type="entry name" value="LARGE CYSTEINE-RICH PERIPLASMIC PROTEIN OMCB"/>
    <property type="match status" value="1"/>
</dbReference>